<feature type="domain" description="Transposase IS801/IS1294" evidence="1">
    <location>
        <begin position="49"/>
        <end position="80"/>
    </location>
</feature>
<dbReference type="GO" id="GO:0006313">
    <property type="term" value="P:DNA transposition"/>
    <property type="evidence" value="ECO:0007669"/>
    <property type="project" value="InterPro"/>
</dbReference>
<evidence type="ECO:0000259" key="1">
    <source>
        <dbReference type="Pfam" id="PF04986"/>
    </source>
</evidence>
<dbReference type="EMBL" id="FNGM01000002">
    <property type="protein sequence ID" value="SDL24847.1"/>
    <property type="molecule type" value="Genomic_DNA"/>
</dbReference>
<evidence type="ECO:0000313" key="3">
    <source>
        <dbReference type="Proteomes" id="UP000182783"/>
    </source>
</evidence>
<dbReference type="GO" id="GO:0004803">
    <property type="term" value="F:transposase activity"/>
    <property type="evidence" value="ECO:0007669"/>
    <property type="project" value="InterPro"/>
</dbReference>
<dbReference type="GO" id="GO:0003677">
    <property type="term" value="F:DNA binding"/>
    <property type="evidence" value="ECO:0007669"/>
    <property type="project" value="InterPro"/>
</dbReference>
<dbReference type="InterPro" id="IPR007069">
    <property type="entry name" value="Transposase_32"/>
</dbReference>
<dbReference type="AlphaFoldDB" id="A0A1G9II32"/>
<reference evidence="2 3" key="1">
    <citation type="submission" date="2016-10" db="EMBL/GenBank/DDBJ databases">
        <authorList>
            <person name="de Groot N.N."/>
        </authorList>
    </citation>
    <scope>NUCLEOTIDE SEQUENCE [LARGE SCALE GENOMIC DNA]</scope>
    <source>
        <strain evidence="2 3">CGMCC 1.10239</strain>
    </source>
</reference>
<dbReference type="Proteomes" id="UP000182783">
    <property type="component" value="Unassembled WGS sequence"/>
</dbReference>
<name>A0A1G9II32_9BACL</name>
<dbReference type="Pfam" id="PF04986">
    <property type="entry name" value="Y2_Tnp"/>
    <property type="match status" value="1"/>
</dbReference>
<proteinExistence type="predicted"/>
<sequence>MEDVFQVNHRYVVFTIDEGLWSIFLLHRKMLKGFMDEAVGIIKEYFTPGIIAGLHTFGSRLNFNPHVHILVTMGGMKESGE</sequence>
<accession>A0A1G9II32</accession>
<protein>
    <submittedName>
        <fullName evidence="2">Putative transposase</fullName>
    </submittedName>
</protein>
<evidence type="ECO:0000313" key="2">
    <source>
        <dbReference type="EMBL" id="SDL24847.1"/>
    </source>
</evidence>
<organism evidence="2 3">
    <name type="scientific">Paenibacillus jilunlii</name>
    <dbReference type="NCBI Taxonomy" id="682956"/>
    <lineage>
        <taxon>Bacteria</taxon>
        <taxon>Bacillati</taxon>
        <taxon>Bacillota</taxon>
        <taxon>Bacilli</taxon>
        <taxon>Bacillales</taxon>
        <taxon>Paenibacillaceae</taxon>
        <taxon>Paenibacillus</taxon>
    </lineage>
</organism>
<gene>
    <name evidence="2" type="ORF">SAMN05216191_10264</name>
</gene>